<dbReference type="GO" id="GO:0030288">
    <property type="term" value="C:outer membrane-bounded periplasmic space"/>
    <property type="evidence" value="ECO:0007669"/>
    <property type="project" value="UniProtKB-ARBA"/>
</dbReference>
<comment type="subcellular location">
    <subcellularLocation>
        <location evidence="1">Periplasm</location>
    </subcellularLocation>
</comment>
<dbReference type="InterPro" id="IPR030678">
    <property type="entry name" value="Peptide/Ni-bd"/>
</dbReference>
<gene>
    <name evidence="7" type="ORF">SAMN05421720_1159</name>
</gene>
<dbReference type="AlphaFoldDB" id="A0A1G7GLV8"/>
<dbReference type="GO" id="GO:0015833">
    <property type="term" value="P:peptide transport"/>
    <property type="evidence" value="ECO:0007669"/>
    <property type="project" value="TreeGrafter"/>
</dbReference>
<protein>
    <submittedName>
        <fullName evidence="7">Peptide/nickel transport system substrate-binding protein</fullName>
    </submittedName>
</protein>
<keyword evidence="4 5" id="KW-0732">Signal</keyword>
<sequence>MSKTILGVTGTALAVCLVLDSPAMAGPADNSLVWAGPKEVAAVETYYDTSREAVILSQHVYDGLIYWDEENEEFLPLLATSFRQLDPVTWEFDLRDDVTFHDGSTFGPEDVIYTFTFVTGDDSGILNSSDVRWFKSAEQTGEHTVTLTLTEPFPALLSNLALVLPILPDGHYDAAEEGADGQKRYAAVPPNGTGPYTVADFAQGETVTMVKNPDYFADGPKGQPEIDTLVYRTIADSSTQVAELMTGGVDWIWGLGNDQTAGLSGAPGITTLNAPTMRISYITFDIKGTSGTNVFTDAAVRQAIGYAVNRERIATYLMGENSVVVNAACHPVQFGCTADVATYAYDPDKARAQLAEAGYPDGFSVEFYGYRDRPVTEAIMDDLAKVGITANLRWMKYAALRDLIVKGEVPIANMTWGSNSIPDVSAITSYFFGGGSDDPANDPEVQAAIREGDSAADPDARLAAYEQALRRIAEEAYWIPLFTYTKNYAFNETLEFVPTADEIPKFFASSWKQ</sequence>
<evidence type="ECO:0000256" key="5">
    <source>
        <dbReference type="SAM" id="SignalP"/>
    </source>
</evidence>
<feature type="chain" id="PRO_5011678093" evidence="5">
    <location>
        <begin position="26"/>
        <end position="513"/>
    </location>
</feature>
<dbReference type="PANTHER" id="PTHR30290:SF9">
    <property type="entry name" value="OLIGOPEPTIDE-BINDING PROTEIN APPA"/>
    <property type="match status" value="1"/>
</dbReference>
<dbReference type="SUPFAM" id="SSF53850">
    <property type="entry name" value="Periplasmic binding protein-like II"/>
    <property type="match status" value="1"/>
</dbReference>
<evidence type="ECO:0000256" key="4">
    <source>
        <dbReference type="ARBA" id="ARBA00022729"/>
    </source>
</evidence>
<organism evidence="7 8">
    <name type="scientific">Rhodospira trueperi</name>
    <dbReference type="NCBI Taxonomy" id="69960"/>
    <lineage>
        <taxon>Bacteria</taxon>
        <taxon>Pseudomonadati</taxon>
        <taxon>Pseudomonadota</taxon>
        <taxon>Alphaproteobacteria</taxon>
        <taxon>Rhodospirillales</taxon>
        <taxon>Rhodospirillaceae</taxon>
        <taxon>Rhodospira</taxon>
    </lineage>
</organism>
<evidence type="ECO:0000259" key="6">
    <source>
        <dbReference type="Pfam" id="PF00496"/>
    </source>
</evidence>
<accession>A0A1G7GLV8</accession>
<evidence type="ECO:0000313" key="8">
    <source>
        <dbReference type="Proteomes" id="UP000199412"/>
    </source>
</evidence>
<proteinExistence type="inferred from homology"/>
<dbReference type="GO" id="GO:1904680">
    <property type="term" value="F:peptide transmembrane transporter activity"/>
    <property type="evidence" value="ECO:0007669"/>
    <property type="project" value="TreeGrafter"/>
</dbReference>
<name>A0A1G7GLV8_9PROT</name>
<dbReference type="PANTHER" id="PTHR30290">
    <property type="entry name" value="PERIPLASMIC BINDING COMPONENT OF ABC TRANSPORTER"/>
    <property type="match status" value="1"/>
</dbReference>
<evidence type="ECO:0000313" key="7">
    <source>
        <dbReference type="EMBL" id="SDE89127.1"/>
    </source>
</evidence>
<reference evidence="7 8" key="1">
    <citation type="submission" date="2016-10" db="EMBL/GenBank/DDBJ databases">
        <authorList>
            <person name="de Groot N.N."/>
        </authorList>
    </citation>
    <scope>NUCLEOTIDE SEQUENCE [LARGE SCALE GENOMIC DNA]</scope>
    <source>
        <strain evidence="7 8">ATCC 700224</strain>
    </source>
</reference>
<dbReference type="InterPro" id="IPR039424">
    <property type="entry name" value="SBP_5"/>
</dbReference>
<feature type="signal peptide" evidence="5">
    <location>
        <begin position="1"/>
        <end position="25"/>
    </location>
</feature>
<dbReference type="InterPro" id="IPR000914">
    <property type="entry name" value="SBP_5_dom"/>
</dbReference>
<comment type="similarity">
    <text evidence="2">Belongs to the bacterial solute-binding protein 5 family.</text>
</comment>
<dbReference type="RefSeq" id="WP_176793808.1">
    <property type="nucleotide sequence ID" value="NZ_FNAP01000015.1"/>
</dbReference>
<dbReference type="Gene3D" id="3.10.105.10">
    <property type="entry name" value="Dipeptide-binding Protein, Domain 3"/>
    <property type="match status" value="1"/>
</dbReference>
<keyword evidence="3" id="KW-0813">Transport</keyword>
<dbReference type="EMBL" id="FNAP01000015">
    <property type="protein sequence ID" value="SDE89127.1"/>
    <property type="molecule type" value="Genomic_DNA"/>
</dbReference>
<evidence type="ECO:0000256" key="1">
    <source>
        <dbReference type="ARBA" id="ARBA00004418"/>
    </source>
</evidence>
<dbReference type="Proteomes" id="UP000199412">
    <property type="component" value="Unassembled WGS sequence"/>
</dbReference>
<dbReference type="STRING" id="69960.SAMN05421720_1159"/>
<dbReference type="Pfam" id="PF00496">
    <property type="entry name" value="SBP_bac_5"/>
    <property type="match status" value="1"/>
</dbReference>
<feature type="domain" description="Solute-binding protein family 5" evidence="6">
    <location>
        <begin position="74"/>
        <end position="435"/>
    </location>
</feature>
<dbReference type="PIRSF" id="PIRSF002741">
    <property type="entry name" value="MppA"/>
    <property type="match status" value="1"/>
</dbReference>
<dbReference type="Gene3D" id="3.40.190.10">
    <property type="entry name" value="Periplasmic binding protein-like II"/>
    <property type="match status" value="1"/>
</dbReference>
<dbReference type="GO" id="GO:0043190">
    <property type="term" value="C:ATP-binding cassette (ABC) transporter complex"/>
    <property type="evidence" value="ECO:0007669"/>
    <property type="project" value="InterPro"/>
</dbReference>
<evidence type="ECO:0000256" key="2">
    <source>
        <dbReference type="ARBA" id="ARBA00005695"/>
    </source>
</evidence>
<dbReference type="CDD" id="cd08515">
    <property type="entry name" value="PBP2_NikA_DppA_OppA_like_10"/>
    <property type="match status" value="1"/>
</dbReference>
<evidence type="ECO:0000256" key="3">
    <source>
        <dbReference type="ARBA" id="ARBA00022448"/>
    </source>
</evidence>
<dbReference type="Gene3D" id="3.90.76.10">
    <property type="entry name" value="Dipeptide-binding Protein, Domain 1"/>
    <property type="match status" value="1"/>
</dbReference>
<keyword evidence="8" id="KW-1185">Reference proteome</keyword>